<dbReference type="GO" id="GO:0050848">
    <property type="term" value="P:regulation of calcium-mediated signaling"/>
    <property type="evidence" value="ECO:0007669"/>
    <property type="project" value="Ensembl"/>
</dbReference>
<proteinExistence type="inferred from homology"/>
<dbReference type="AlphaFoldDB" id="F6XDX0"/>
<dbReference type="GO" id="GO:0032755">
    <property type="term" value="P:positive regulation of interleukin-6 production"/>
    <property type="evidence" value="ECO:0007669"/>
    <property type="project" value="Ensembl"/>
</dbReference>
<protein>
    <recommendedName>
        <fullName evidence="3">Selenoprotein K</fullName>
    </recommendedName>
</protein>
<reference evidence="12 13" key="1">
    <citation type="journal article" date="2008" name="Nature">
        <title>Genome analysis of the platypus reveals unique signatures of evolution.</title>
        <authorList>
            <person name="Warren W.C."/>
            <person name="Hillier L.W."/>
            <person name="Marshall Graves J.A."/>
            <person name="Birney E."/>
            <person name="Ponting C.P."/>
            <person name="Grutzner F."/>
            <person name="Belov K."/>
            <person name="Miller W."/>
            <person name="Clarke L."/>
            <person name="Chinwalla A.T."/>
            <person name="Yang S.P."/>
            <person name="Heger A."/>
            <person name="Locke D.P."/>
            <person name="Miethke P."/>
            <person name="Waters P.D."/>
            <person name="Veyrunes F."/>
            <person name="Fulton L."/>
            <person name="Fulton B."/>
            <person name="Graves T."/>
            <person name="Wallis J."/>
            <person name="Puente X.S."/>
            <person name="Lopez-Otin C."/>
            <person name="Ordonez G.R."/>
            <person name="Eichler E.E."/>
            <person name="Chen L."/>
            <person name="Cheng Z."/>
            <person name="Deakin J.E."/>
            <person name="Alsop A."/>
            <person name="Thompson K."/>
            <person name="Kirby P."/>
            <person name="Papenfuss A.T."/>
            <person name="Wakefield M.J."/>
            <person name="Olender T."/>
            <person name="Lancet D."/>
            <person name="Huttley G.A."/>
            <person name="Smit A.F."/>
            <person name="Pask A."/>
            <person name="Temple-Smith P."/>
            <person name="Batzer M.A."/>
            <person name="Walker J.A."/>
            <person name="Konkel M.K."/>
            <person name="Harris R.S."/>
            <person name="Whittington C.M."/>
            <person name="Wong E.S."/>
            <person name="Gemmell N.J."/>
            <person name="Buschiazzo E."/>
            <person name="Vargas Jentzsch I.M."/>
            <person name="Merkel A."/>
            <person name="Schmitz J."/>
            <person name="Zemann A."/>
            <person name="Churakov G."/>
            <person name="Kriegs J.O."/>
            <person name="Brosius J."/>
            <person name="Murchison E.P."/>
            <person name="Sachidanandam R."/>
            <person name="Smith C."/>
            <person name="Hannon G.J."/>
            <person name="Tsend-Ayush E."/>
            <person name="McMillan D."/>
            <person name="Attenborough R."/>
            <person name="Rens W."/>
            <person name="Ferguson-Smith M."/>
            <person name="Lefevre C.M."/>
            <person name="Sharp J.A."/>
            <person name="Nicholas K.R."/>
            <person name="Ray D.A."/>
            <person name="Kube M."/>
            <person name="Reinhardt R."/>
            <person name="Pringle T.H."/>
            <person name="Taylor J."/>
            <person name="Jones R.C."/>
            <person name="Nixon B."/>
            <person name="Dacheux J.L."/>
            <person name="Niwa H."/>
            <person name="Sekita Y."/>
            <person name="Huang X."/>
            <person name="Stark A."/>
            <person name="Kheradpour P."/>
            <person name="Kellis M."/>
            <person name="Flicek P."/>
            <person name="Chen Y."/>
            <person name="Webber C."/>
            <person name="Hardison R."/>
            <person name="Nelson J."/>
            <person name="Hallsworth-Pepin K."/>
            <person name="Delehaunty K."/>
            <person name="Markovic C."/>
            <person name="Minx P."/>
            <person name="Feng Y."/>
            <person name="Kremitzki C."/>
            <person name="Mitreva M."/>
            <person name="Glasscock J."/>
            <person name="Wylie T."/>
            <person name="Wohldmann P."/>
            <person name="Thiru P."/>
            <person name="Nhan M.N."/>
            <person name="Pohl C.S."/>
            <person name="Smith S.M."/>
            <person name="Hou S."/>
            <person name="Nefedov M."/>
            <person name="de Jong P.J."/>
            <person name="Renfree M.B."/>
            <person name="Mardis E.R."/>
            <person name="Wilson R.K."/>
        </authorList>
    </citation>
    <scope>NUCLEOTIDE SEQUENCE [LARGE SCALE GENOMIC DNA]</scope>
    <source>
        <strain evidence="12 13">Glennie</strain>
    </source>
</reference>
<dbReference type="GO" id="GO:2000406">
    <property type="term" value="P:positive regulation of T cell migration"/>
    <property type="evidence" value="ECO:0007669"/>
    <property type="project" value="Ensembl"/>
</dbReference>
<gene>
    <name evidence="12" type="primary">SELENOK</name>
</gene>
<dbReference type="Ensembl" id="ENSOANT00000010212.3">
    <property type="protein sequence ID" value="ENSOANP00000010210.3"/>
    <property type="gene ID" value="ENSOANG00000006397.3"/>
</dbReference>
<dbReference type="GeneTree" id="ENSGT00390000016119"/>
<dbReference type="HOGENOM" id="CLU_182590_1_0_1"/>
<dbReference type="GO" id="GO:1902624">
    <property type="term" value="P:positive regulation of neutrophil migration"/>
    <property type="evidence" value="ECO:0007669"/>
    <property type="project" value="Ensembl"/>
</dbReference>
<dbReference type="InterPro" id="IPR024491">
    <property type="entry name" value="Se_SelK/SelG"/>
</dbReference>
<evidence type="ECO:0000256" key="9">
    <source>
        <dbReference type="ARBA" id="ARBA00046751"/>
    </source>
</evidence>
<dbReference type="GO" id="GO:0042098">
    <property type="term" value="P:T cell proliferation"/>
    <property type="evidence" value="ECO:0007669"/>
    <property type="project" value="Ensembl"/>
</dbReference>
<dbReference type="GO" id="GO:1990266">
    <property type="term" value="P:neutrophil migration"/>
    <property type="evidence" value="ECO:0007669"/>
    <property type="project" value="Ensembl"/>
</dbReference>
<dbReference type="GO" id="GO:0006816">
    <property type="term" value="P:calcium ion transport"/>
    <property type="evidence" value="ECO:0000318"/>
    <property type="project" value="GO_Central"/>
</dbReference>
<evidence type="ECO:0000313" key="13">
    <source>
        <dbReference type="Proteomes" id="UP000002279"/>
    </source>
</evidence>
<dbReference type="GO" id="GO:0042102">
    <property type="term" value="P:positive regulation of T cell proliferation"/>
    <property type="evidence" value="ECO:0007669"/>
    <property type="project" value="Ensembl"/>
</dbReference>
<dbReference type="GO" id="GO:0051649">
    <property type="term" value="P:establishment of localization in cell"/>
    <property type="evidence" value="ECO:0007669"/>
    <property type="project" value="Ensembl"/>
</dbReference>
<reference evidence="12" key="3">
    <citation type="submission" date="2025-09" db="UniProtKB">
        <authorList>
            <consortium name="Ensembl"/>
        </authorList>
    </citation>
    <scope>IDENTIFICATION</scope>
    <source>
        <strain evidence="12">Glennie</strain>
    </source>
</reference>
<keyword evidence="4 11" id="KW-0812">Transmembrane</keyword>
<feature type="region of interest" description="Disordered" evidence="10">
    <location>
        <begin position="49"/>
        <end position="93"/>
    </location>
</feature>
<dbReference type="GO" id="GO:0072678">
    <property type="term" value="P:T cell migration"/>
    <property type="evidence" value="ECO:0007669"/>
    <property type="project" value="Ensembl"/>
</dbReference>
<keyword evidence="7 11" id="KW-0472">Membrane</keyword>
<dbReference type="GO" id="GO:0005794">
    <property type="term" value="C:Golgi apparatus"/>
    <property type="evidence" value="ECO:0000318"/>
    <property type="project" value="GO_Central"/>
</dbReference>
<dbReference type="OMA" id="MAGGXGR"/>
<dbReference type="GO" id="GO:0010742">
    <property type="term" value="P:macrophage derived foam cell differentiation"/>
    <property type="evidence" value="ECO:0007669"/>
    <property type="project" value="Ensembl"/>
</dbReference>
<evidence type="ECO:0000256" key="4">
    <source>
        <dbReference type="ARBA" id="ARBA00022692"/>
    </source>
</evidence>
<comment type="similarity">
    <text evidence="2">Belongs to the selenoprotein K family.</text>
</comment>
<dbReference type="Proteomes" id="UP000002279">
    <property type="component" value="Chromosome X1"/>
</dbReference>
<dbReference type="Pfam" id="PF10961">
    <property type="entry name" value="SelK_SelG"/>
    <property type="match status" value="1"/>
</dbReference>
<evidence type="ECO:0000256" key="5">
    <source>
        <dbReference type="ARBA" id="ARBA00022933"/>
    </source>
</evidence>
<dbReference type="GO" id="GO:0032469">
    <property type="term" value="P:endoplasmic reticulum calcium ion homeostasis"/>
    <property type="evidence" value="ECO:0000318"/>
    <property type="project" value="GO_Central"/>
</dbReference>
<dbReference type="GO" id="GO:0006979">
    <property type="term" value="P:response to oxidative stress"/>
    <property type="evidence" value="ECO:0007669"/>
    <property type="project" value="Ensembl"/>
</dbReference>
<keyword evidence="6 11" id="KW-1133">Transmembrane helix</keyword>
<evidence type="ECO:0000313" key="12">
    <source>
        <dbReference type="Ensembl" id="ENSOANP00000010210.3"/>
    </source>
</evidence>
<dbReference type="GO" id="GO:0070059">
    <property type="term" value="P:intrinsic apoptotic signaling pathway in response to endoplasmic reticulum stress"/>
    <property type="evidence" value="ECO:0007669"/>
    <property type="project" value="Ensembl"/>
</dbReference>
<feature type="transmembrane region" description="Helical" evidence="11">
    <location>
        <begin position="17"/>
        <end position="38"/>
    </location>
</feature>
<keyword evidence="13" id="KW-1185">Reference proteome</keyword>
<evidence type="ECO:0000256" key="8">
    <source>
        <dbReference type="ARBA" id="ARBA00045265"/>
    </source>
</evidence>
<dbReference type="GO" id="GO:0032760">
    <property type="term" value="P:positive regulation of tumor necrosis factor production"/>
    <property type="evidence" value="ECO:0007669"/>
    <property type="project" value="Ensembl"/>
</dbReference>
<evidence type="ECO:0000256" key="3">
    <source>
        <dbReference type="ARBA" id="ARBA00020495"/>
    </source>
</evidence>
<dbReference type="FunCoup" id="F6XDX0">
    <property type="interactions" value="776"/>
</dbReference>
<dbReference type="GO" id="GO:0051223">
    <property type="term" value="P:regulation of protein transport"/>
    <property type="evidence" value="ECO:0007669"/>
    <property type="project" value="Ensembl"/>
</dbReference>
<evidence type="ECO:0000256" key="11">
    <source>
        <dbReference type="SAM" id="Phobius"/>
    </source>
</evidence>
<keyword evidence="5" id="KW-0712">Selenocysteine</keyword>
<accession>F6XDX0</accession>
<dbReference type="GO" id="GO:0045728">
    <property type="term" value="P:respiratory burst after phagocytosis"/>
    <property type="evidence" value="ECO:0007669"/>
    <property type="project" value="Ensembl"/>
</dbReference>
<dbReference type="GO" id="GO:0071639">
    <property type="term" value="P:positive regulation of monocyte chemotactic protein-1 production"/>
    <property type="evidence" value="ECO:0007669"/>
    <property type="project" value="Ensembl"/>
</dbReference>
<comment type="function">
    <text evidence="8">Required for Ca(2+) flux in immune cells and plays a role in T-cell proliferation and in T-cell and neutrophil migration. Involved in endoplasmic reticulum-associated degradation (ERAD) of soluble glycosylated proteins. Required for palmitoylation and cell surface expression of CD36 and involved in macrophage uptake of low-density lipoprotein and in foam cell formation. Together with ZDHHC6, required for palmitoylation of ITPR1 in immune cells, leading to regulate ITPR1 stability and function. Plays a role in protection of cells from ER stress-induced apoptosis. Protects cells from oxidative stress when overexpressed in cardiomyocytes.</text>
</comment>
<evidence type="ECO:0000256" key="1">
    <source>
        <dbReference type="ARBA" id="ARBA00004167"/>
    </source>
</evidence>
<evidence type="ECO:0000256" key="7">
    <source>
        <dbReference type="ARBA" id="ARBA00023136"/>
    </source>
</evidence>
<dbReference type="Bgee" id="ENSOANG00000006397">
    <property type="expression patterns" value="Expressed in endometrium and 7 other cell types or tissues"/>
</dbReference>
<sequence length="93" mass="10345">MVYISNGHVLNGQNRSLWSLSFIKDFFWGILDFIIMFFKSMIHPNVKRGCRNSSSDSKYDDGRGPPGYPRRGMGRINHSNGPSPPPMAGGGGR</sequence>
<dbReference type="GO" id="GO:0002230">
    <property type="term" value="P:positive regulation of defense response to virus by host"/>
    <property type="evidence" value="ECO:0007669"/>
    <property type="project" value="Ensembl"/>
</dbReference>
<evidence type="ECO:0000256" key="2">
    <source>
        <dbReference type="ARBA" id="ARBA00008504"/>
    </source>
</evidence>
<dbReference type="GO" id="GO:0042802">
    <property type="term" value="F:identical protein binding"/>
    <property type="evidence" value="ECO:0007669"/>
    <property type="project" value="Ensembl"/>
</dbReference>
<reference evidence="12" key="2">
    <citation type="submission" date="2025-08" db="UniProtKB">
        <authorList>
            <consortium name="Ensembl"/>
        </authorList>
    </citation>
    <scope>IDENTIFICATION</scope>
    <source>
        <strain evidence="12">Glennie</strain>
    </source>
</reference>
<dbReference type="PANTHER" id="PTHR16875:SF0">
    <property type="entry name" value="SELENOPROTEIN K"/>
    <property type="match status" value="1"/>
</dbReference>
<comment type="subcellular location">
    <subcellularLocation>
        <location evidence="1">Membrane</location>
        <topology evidence="1">Single-pass membrane protein</topology>
    </subcellularLocation>
</comment>
<dbReference type="STRING" id="9258.ENSOANP00000010210"/>
<comment type="subunit">
    <text evidence="9">Interacts with DERL1, DERL2, DERL3 and SELENOS. The SELENOK-SELENOS complex interacts with VCP. Interacts with ZDHHC6.</text>
</comment>
<organism evidence="12 13">
    <name type="scientific">Ornithorhynchus anatinus</name>
    <name type="common">Duckbill platypus</name>
    <dbReference type="NCBI Taxonomy" id="9258"/>
    <lineage>
        <taxon>Eukaryota</taxon>
        <taxon>Metazoa</taxon>
        <taxon>Chordata</taxon>
        <taxon>Craniata</taxon>
        <taxon>Vertebrata</taxon>
        <taxon>Euteleostomi</taxon>
        <taxon>Mammalia</taxon>
        <taxon>Monotremata</taxon>
        <taxon>Ornithorhynchidae</taxon>
        <taxon>Ornithorhynchus</taxon>
    </lineage>
</organism>
<evidence type="ECO:0000256" key="10">
    <source>
        <dbReference type="SAM" id="MobiDB-lite"/>
    </source>
</evidence>
<dbReference type="PANTHER" id="PTHR16875">
    <property type="entry name" value="SELENOPROTEIN K"/>
    <property type="match status" value="1"/>
</dbReference>
<dbReference type="InParanoid" id="F6XDX0"/>
<dbReference type="GO" id="GO:0005789">
    <property type="term" value="C:endoplasmic reticulum membrane"/>
    <property type="evidence" value="ECO:0000318"/>
    <property type="project" value="GO_Central"/>
</dbReference>
<dbReference type="eggNOG" id="ENOG502S3PW">
    <property type="taxonomic scope" value="Eukaryota"/>
</dbReference>
<evidence type="ECO:0000256" key="6">
    <source>
        <dbReference type="ARBA" id="ARBA00022989"/>
    </source>
</evidence>
<name>F6XDX0_ORNAN</name>